<keyword evidence="2" id="KW-1185">Reference proteome</keyword>
<organism evidence="1 2">
    <name type="scientific">Sporosarcina ureilytica</name>
    <dbReference type="NCBI Taxonomy" id="298596"/>
    <lineage>
        <taxon>Bacteria</taxon>
        <taxon>Bacillati</taxon>
        <taxon>Bacillota</taxon>
        <taxon>Bacilli</taxon>
        <taxon>Bacillales</taxon>
        <taxon>Caryophanaceae</taxon>
        <taxon>Sporosarcina</taxon>
    </lineage>
</organism>
<sequence length="129" mass="15460">MFINQLKQSIEDEFKAFHYYKSMYKLTDDPLWKAFIEHVYEDEKSHYEMFQQLHYMLTGSFVQNPKKRLPCYVLKDGAKQALLDKLDSIETYKIMLLTVPIQQAYNPVFIAMHDEMEHATRFSTMYNAL</sequence>
<reference evidence="1 2" key="1">
    <citation type="submission" date="2016-09" db="EMBL/GenBank/DDBJ databases">
        <title>Complete genome sequence of the Lysinibacillus sphaericus LMG 22257, a specie of Bacillus with ureolytic activity that can effectively biodeposit calcium carbonate.</title>
        <authorList>
            <person name="Yan W."/>
        </authorList>
    </citation>
    <scope>NUCLEOTIDE SEQUENCE [LARGE SCALE GENOMIC DNA]</scope>
    <source>
        <strain evidence="1 2">LMG 22257</strain>
    </source>
</reference>
<proteinExistence type="predicted"/>
<evidence type="ECO:0000313" key="2">
    <source>
        <dbReference type="Proteomes" id="UP000185746"/>
    </source>
</evidence>
<accession>A0A1D8JDT5</accession>
<dbReference type="SUPFAM" id="SSF47240">
    <property type="entry name" value="Ferritin-like"/>
    <property type="match status" value="1"/>
</dbReference>
<dbReference type="CDD" id="cd00657">
    <property type="entry name" value="Ferritin_like"/>
    <property type="match status" value="1"/>
</dbReference>
<dbReference type="AlphaFoldDB" id="A0A1D8JDT5"/>
<dbReference type="RefSeq" id="WP_075526996.1">
    <property type="nucleotide sequence ID" value="NZ_CP017560.1"/>
</dbReference>
<dbReference type="Gene3D" id="1.20.1260.10">
    <property type="match status" value="1"/>
</dbReference>
<gene>
    <name evidence="1" type="ORF">BI350_04340</name>
</gene>
<evidence type="ECO:0000313" key="1">
    <source>
        <dbReference type="EMBL" id="AOV06872.1"/>
    </source>
</evidence>
<dbReference type="InterPro" id="IPR012347">
    <property type="entry name" value="Ferritin-like"/>
</dbReference>
<dbReference type="InterPro" id="IPR009078">
    <property type="entry name" value="Ferritin-like_SF"/>
</dbReference>
<dbReference type="EMBL" id="CP017560">
    <property type="protein sequence ID" value="AOV06872.1"/>
    <property type="molecule type" value="Genomic_DNA"/>
</dbReference>
<name>A0A1D8JDT5_9BACL</name>
<protein>
    <submittedName>
        <fullName evidence="1">Rubrerythrin family protein</fullName>
    </submittedName>
</protein>
<dbReference type="KEGG" id="surl:BI350_04340"/>
<dbReference type="Proteomes" id="UP000185746">
    <property type="component" value="Chromosome"/>
</dbReference>